<evidence type="ECO:0000313" key="2">
    <source>
        <dbReference type="Proteomes" id="UP000515800"/>
    </source>
</evidence>
<dbReference type="RefSeq" id="WP_187529183.1">
    <property type="nucleotide sequence ID" value="NZ_CP060724.1"/>
</dbReference>
<accession>A0A7G9T5H4</accession>
<reference evidence="1 2" key="1">
    <citation type="submission" date="2020-08" db="EMBL/GenBank/DDBJ databases">
        <title>Genome sequence of Weissella diestrammenae KACC 16890T.</title>
        <authorList>
            <person name="Hyun D.-W."/>
            <person name="Bae J.-W."/>
        </authorList>
    </citation>
    <scope>NUCLEOTIDE SEQUENCE [LARGE SCALE GENOMIC DNA]</scope>
    <source>
        <strain evidence="1 2">KACC 16890</strain>
    </source>
</reference>
<organism evidence="1 2">
    <name type="scientific">Weissella diestrammenae</name>
    <dbReference type="NCBI Taxonomy" id="1162633"/>
    <lineage>
        <taxon>Bacteria</taxon>
        <taxon>Bacillati</taxon>
        <taxon>Bacillota</taxon>
        <taxon>Bacilli</taxon>
        <taxon>Lactobacillales</taxon>
        <taxon>Lactobacillaceae</taxon>
        <taxon>Weissella</taxon>
    </lineage>
</organism>
<sequence>MNINLINQYNEETNLVNNTLKKIFKEFVTVSIENDGFLTTGTYSPTDYFSERENMEKKYAKRGRYYNEVLVPKYWEIIGFGNDAQILDGNQLRGRIIYSSSRLRNRIVASVEWFETSGKIYKKDYYDQYGTIYKEVQYVDNQPVTEFYLNPQGQIRIQHSLKSGLYTIFQANGDMKAYNNVIDLTKAYIEAKFVNIDKLFFNSLSVDFMVANRITSAKESVLMWHEKIGTAIPGNMLTFLSNEELSRKVIIQDKTSYENFDQIYEGNDRDKVHYLNYNYTLEPRSNRLEHNNAFVLTNTDDVVNLGALIKNAPSIHFHIAAFTQMSDKLKQFESEDNVTLYQSANTIVIDNIWDKTDIYLDINRGSEMDNVLKTAFIRQIPIIGFTSTIHNQKFVHKKGQYLETNESEMIRDLNMIADNSDEWRNLVDQQIVNVDMATLDDYRAVMGLH</sequence>
<dbReference type="EMBL" id="CP060724">
    <property type="protein sequence ID" value="QNN75349.1"/>
    <property type="molecule type" value="Genomic_DNA"/>
</dbReference>
<proteinExistence type="predicted"/>
<dbReference type="Proteomes" id="UP000515800">
    <property type="component" value="Chromosome"/>
</dbReference>
<dbReference type="AlphaFoldDB" id="A0A7G9T5H4"/>
<name>A0A7G9T5H4_9LACO</name>
<dbReference type="KEGG" id="wdi:H9L19_00110"/>
<keyword evidence="2" id="KW-1185">Reference proteome</keyword>
<protein>
    <recommendedName>
        <fullName evidence="3">UDP-N-acetylglucosamine--peptide N-acetylglucosaminyltransferase stabilizing protein GtfB</fullName>
    </recommendedName>
</protein>
<evidence type="ECO:0000313" key="1">
    <source>
        <dbReference type="EMBL" id="QNN75349.1"/>
    </source>
</evidence>
<evidence type="ECO:0008006" key="3">
    <source>
        <dbReference type="Google" id="ProtNLM"/>
    </source>
</evidence>
<gene>
    <name evidence="1" type="ORF">H9L19_00110</name>
</gene>